<name>A0AAE1DT43_9GAST</name>
<dbReference type="GO" id="GO:0070528">
    <property type="term" value="P:protein kinase C signaling"/>
    <property type="evidence" value="ECO:0007669"/>
    <property type="project" value="TreeGrafter"/>
</dbReference>
<dbReference type="EMBL" id="JAWDGP010002624">
    <property type="protein sequence ID" value="KAK3781335.1"/>
    <property type="molecule type" value="Genomic_DNA"/>
</dbReference>
<keyword evidence="7" id="KW-1185">Reference proteome</keyword>
<keyword evidence="3" id="KW-0472">Membrane</keyword>
<dbReference type="GO" id="GO:1901890">
    <property type="term" value="P:positive regulation of cell junction assembly"/>
    <property type="evidence" value="ECO:0007669"/>
    <property type="project" value="TreeGrafter"/>
</dbReference>
<protein>
    <recommendedName>
        <fullName evidence="5">Band 7 domain-containing protein</fullName>
    </recommendedName>
</protein>
<dbReference type="GO" id="GO:2000049">
    <property type="term" value="P:positive regulation of cell-cell adhesion mediated by cadherin"/>
    <property type="evidence" value="ECO:0007669"/>
    <property type="project" value="TreeGrafter"/>
</dbReference>
<dbReference type="GO" id="GO:0016600">
    <property type="term" value="C:flotillin complex"/>
    <property type="evidence" value="ECO:0007669"/>
    <property type="project" value="TreeGrafter"/>
</dbReference>
<dbReference type="Gene3D" id="3.30.479.30">
    <property type="entry name" value="Band 7 domain"/>
    <property type="match status" value="1"/>
</dbReference>
<dbReference type="GO" id="GO:0002020">
    <property type="term" value="F:protease binding"/>
    <property type="evidence" value="ECO:0007669"/>
    <property type="project" value="TreeGrafter"/>
</dbReference>
<dbReference type="Pfam" id="PF01145">
    <property type="entry name" value="Band_7"/>
    <property type="match status" value="1"/>
</dbReference>
<dbReference type="GO" id="GO:0031410">
    <property type="term" value="C:cytoplasmic vesicle"/>
    <property type="evidence" value="ECO:0007669"/>
    <property type="project" value="TreeGrafter"/>
</dbReference>
<evidence type="ECO:0000256" key="1">
    <source>
        <dbReference type="ARBA" id="ARBA00004370"/>
    </source>
</evidence>
<dbReference type="GO" id="GO:0002090">
    <property type="term" value="P:regulation of receptor internalization"/>
    <property type="evidence" value="ECO:0007669"/>
    <property type="project" value="TreeGrafter"/>
</dbReference>
<dbReference type="InterPro" id="IPR001107">
    <property type="entry name" value="Band_7"/>
</dbReference>
<comment type="similarity">
    <text evidence="2 4">Belongs to the band 7/mec-2 family. Flotillin subfamily.</text>
</comment>
<feature type="domain" description="Band 7" evidence="5">
    <location>
        <begin position="7"/>
        <end position="167"/>
    </location>
</feature>
<evidence type="ECO:0000256" key="2">
    <source>
        <dbReference type="ARBA" id="ARBA00007161"/>
    </source>
</evidence>
<dbReference type="Proteomes" id="UP001283361">
    <property type="component" value="Unassembled WGS sequence"/>
</dbReference>
<sequence>MGFETCGPDEVLVVSGCCHEHSRFISNGRVFVWPSIQQVQRLPANLMTLSVENLKAHSKNGIQVSVLGVAEVKICKNVQDILRVAAENCLGKTEEQIGNILREIVQGHQRAVIGAMNIEDIYCDRKKFSLAVFEQASNDVINMGFQLVSFKVENVLDEEGYLMARKAERARNEATQH</sequence>
<gene>
    <name evidence="6" type="ORF">RRG08_018962</name>
</gene>
<dbReference type="GO" id="GO:0045807">
    <property type="term" value="P:positive regulation of endocytosis"/>
    <property type="evidence" value="ECO:0007669"/>
    <property type="project" value="TreeGrafter"/>
</dbReference>
<evidence type="ECO:0000256" key="4">
    <source>
        <dbReference type="RuleBase" id="RU366054"/>
    </source>
</evidence>
<evidence type="ECO:0000259" key="5">
    <source>
        <dbReference type="Pfam" id="PF01145"/>
    </source>
</evidence>
<dbReference type="AlphaFoldDB" id="A0AAE1DT43"/>
<organism evidence="6 7">
    <name type="scientific">Elysia crispata</name>
    <name type="common">lettuce slug</name>
    <dbReference type="NCBI Taxonomy" id="231223"/>
    <lineage>
        <taxon>Eukaryota</taxon>
        <taxon>Metazoa</taxon>
        <taxon>Spiralia</taxon>
        <taxon>Lophotrochozoa</taxon>
        <taxon>Mollusca</taxon>
        <taxon>Gastropoda</taxon>
        <taxon>Heterobranchia</taxon>
        <taxon>Euthyneura</taxon>
        <taxon>Panpulmonata</taxon>
        <taxon>Sacoglossa</taxon>
        <taxon>Placobranchoidea</taxon>
        <taxon>Plakobranchidae</taxon>
        <taxon>Elysia</taxon>
    </lineage>
</organism>
<dbReference type="PANTHER" id="PTHR13806:SF46">
    <property type="entry name" value="FLOTILLIN-1-RELATED"/>
    <property type="match status" value="1"/>
</dbReference>
<dbReference type="PANTHER" id="PTHR13806">
    <property type="entry name" value="FLOTILLIN-RELATED"/>
    <property type="match status" value="1"/>
</dbReference>
<dbReference type="GO" id="GO:0072659">
    <property type="term" value="P:protein localization to plasma membrane"/>
    <property type="evidence" value="ECO:0007669"/>
    <property type="project" value="TreeGrafter"/>
</dbReference>
<dbReference type="InterPro" id="IPR027705">
    <property type="entry name" value="Flotillin_fam"/>
</dbReference>
<dbReference type="CDD" id="cd03399">
    <property type="entry name" value="SPFH_flotillin"/>
    <property type="match status" value="1"/>
</dbReference>
<comment type="subcellular location">
    <subcellularLocation>
        <location evidence="1">Membrane</location>
    </subcellularLocation>
</comment>
<evidence type="ECO:0000313" key="7">
    <source>
        <dbReference type="Proteomes" id="UP001283361"/>
    </source>
</evidence>
<proteinExistence type="inferred from homology"/>
<dbReference type="SUPFAM" id="SSF117892">
    <property type="entry name" value="Band 7/SPFH domain"/>
    <property type="match status" value="1"/>
</dbReference>
<dbReference type="InterPro" id="IPR036013">
    <property type="entry name" value="Band_7/SPFH_dom_sf"/>
</dbReference>
<evidence type="ECO:0000256" key="3">
    <source>
        <dbReference type="ARBA" id="ARBA00023136"/>
    </source>
</evidence>
<reference evidence="6" key="1">
    <citation type="journal article" date="2023" name="G3 (Bethesda)">
        <title>A reference genome for the long-term kleptoplast-retaining sea slug Elysia crispata morphotype clarki.</title>
        <authorList>
            <person name="Eastman K.E."/>
            <person name="Pendleton A.L."/>
            <person name="Shaikh M.A."/>
            <person name="Suttiyut T."/>
            <person name="Ogas R."/>
            <person name="Tomko P."/>
            <person name="Gavelis G."/>
            <person name="Widhalm J.R."/>
            <person name="Wisecaver J.H."/>
        </authorList>
    </citation>
    <scope>NUCLEOTIDE SEQUENCE</scope>
    <source>
        <strain evidence="6">ECLA1</strain>
    </source>
</reference>
<evidence type="ECO:0000313" key="6">
    <source>
        <dbReference type="EMBL" id="KAK3781335.1"/>
    </source>
</evidence>
<accession>A0AAE1DT43</accession>
<comment type="caution">
    <text evidence="6">The sequence shown here is derived from an EMBL/GenBank/DDBJ whole genome shotgun (WGS) entry which is preliminary data.</text>
</comment>